<evidence type="ECO:0000313" key="2">
    <source>
        <dbReference type="Proteomes" id="UP000076796"/>
    </source>
</evidence>
<name>A0A163K8T7_9BACL</name>
<evidence type="ECO:0000313" key="1">
    <source>
        <dbReference type="EMBL" id="KZS47060.1"/>
    </source>
</evidence>
<dbReference type="RefSeq" id="WP_063478636.1">
    <property type="nucleotide sequence ID" value="NZ_CP147845.1"/>
</dbReference>
<reference evidence="1" key="1">
    <citation type="journal article" date="2016" name="Genome Announc.">
        <title>Draft genomes of two strains of Paenibacillus glucanolyticus with capability to degrade lignocellulose.</title>
        <authorList>
            <person name="Mathews S.L."/>
            <person name="Pawlak J."/>
            <person name="Grunden A.M."/>
        </authorList>
    </citation>
    <scope>NUCLEOTIDE SEQUENCE [LARGE SCALE GENOMIC DNA]</scope>
    <source>
        <strain evidence="1">SLM1</strain>
    </source>
</reference>
<dbReference type="GeneID" id="97557560"/>
<dbReference type="AlphaFoldDB" id="A0A163K8T7"/>
<gene>
    <name evidence="1" type="ORF">AWU65_14560</name>
</gene>
<sequence length="287" mass="32834">MQINYRQYPHPVLSYFSDDVIDSDFQASLKSSKTQNTYIFEAACVTSCEGINQLIDDKKARFAFHLECPTTRFRKVFASFETNFTFQLATDYLEGKVQICSFILAAEDIQDYSVPEFHSDYEGHSFYIKKGDVLAIDAERTFFAEKEIDPLKRIPSIFSIQPNRSENALPLDMDSSGHKIIIKLSEDNFEHYKAVSLNQNLQPLLSSLIIMPALVSILEMVKNGDEQEFDLEECRWYQVINSRLKELEIDIGNKNTFSDSTLAVAQKLIGDPLNMSLLALVNFEDED</sequence>
<dbReference type="OrthoDB" id="2339732at2"/>
<dbReference type="EMBL" id="LWMH01000001">
    <property type="protein sequence ID" value="KZS47060.1"/>
    <property type="molecule type" value="Genomic_DNA"/>
</dbReference>
<proteinExistence type="predicted"/>
<accession>A0A163K8T7</accession>
<protein>
    <submittedName>
        <fullName evidence="1">Uncharacterized protein</fullName>
    </submittedName>
</protein>
<comment type="caution">
    <text evidence="1">The sequence shown here is derived from an EMBL/GenBank/DDBJ whole genome shotgun (WGS) entry which is preliminary data.</text>
</comment>
<keyword evidence="2" id="KW-1185">Reference proteome</keyword>
<organism evidence="1 2">
    <name type="scientific">Paenibacillus glucanolyticus</name>
    <dbReference type="NCBI Taxonomy" id="59843"/>
    <lineage>
        <taxon>Bacteria</taxon>
        <taxon>Bacillati</taxon>
        <taxon>Bacillota</taxon>
        <taxon>Bacilli</taxon>
        <taxon>Bacillales</taxon>
        <taxon>Paenibacillaceae</taxon>
        <taxon>Paenibacillus</taxon>
    </lineage>
</organism>
<dbReference type="Proteomes" id="UP000076796">
    <property type="component" value="Unassembled WGS sequence"/>
</dbReference>